<dbReference type="SMART" id="SM00342">
    <property type="entry name" value="HTH_ARAC"/>
    <property type="match status" value="1"/>
</dbReference>
<dbReference type="Pfam" id="PF02311">
    <property type="entry name" value="AraC_binding"/>
    <property type="match status" value="1"/>
</dbReference>
<organism evidence="6 7">
    <name type="scientific">Ramlibacter ginsenosidimutans</name>
    <dbReference type="NCBI Taxonomy" id="502333"/>
    <lineage>
        <taxon>Bacteria</taxon>
        <taxon>Pseudomonadati</taxon>
        <taxon>Pseudomonadota</taxon>
        <taxon>Betaproteobacteria</taxon>
        <taxon>Burkholderiales</taxon>
        <taxon>Comamonadaceae</taxon>
        <taxon>Ramlibacter</taxon>
    </lineage>
</organism>
<evidence type="ECO:0000313" key="6">
    <source>
        <dbReference type="EMBL" id="MBK6007099.1"/>
    </source>
</evidence>
<dbReference type="AlphaFoldDB" id="A0A934WLS5"/>
<evidence type="ECO:0000256" key="3">
    <source>
        <dbReference type="ARBA" id="ARBA00023159"/>
    </source>
</evidence>
<keyword evidence="7" id="KW-1185">Reference proteome</keyword>
<dbReference type="Gene3D" id="2.60.120.10">
    <property type="entry name" value="Jelly Rolls"/>
    <property type="match status" value="1"/>
</dbReference>
<evidence type="ECO:0000256" key="4">
    <source>
        <dbReference type="ARBA" id="ARBA00023163"/>
    </source>
</evidence>
<sequence>MSPTCCQFPVFRIGAFGESVRSHHFDFARLEKRMSLLPYPHRHDFFHVVWVAHGSGHHIIDSERYEVKPDTLFFMSPGQVHDFQLSEDATGYTINFSSEFFSLQLQNKKILHEIPVYKPESPIAAVYMTQQQAVSLRPVIDDIAAEYEAEEGGYEDVLRSYLAIFLIKASRFAEPVACAEPAMRALMLTRRFKALLEQHFRSVGDAAEYARMLRVTERALSEATRRALGATANKLIRDRVMLEAKSLLLHSAVPVSQIADQLAFEDPAYFSRAFKKHTGRSPQDYRQALANLHTESPRTPAVRPNDS</sequence>
<evidence type="ECO:0000259" key="5">
    <source>
        <dbReference type="PROSITE" id="PS01124"/>
    </source>
</evidence>
<protein>
    <submittedName>
        <fullName evidence="6">Helix-turn-helix domain-containing protein</fullName>
    </submittedName>
</protein>
<reference evidence="6" key="1">
    <citation type="journal article" date="2012" name="J. Microbiol. Biotechnol.">
        <title>Ramlibacter ginsenosidimutans sp. nov., with ginsenoside-converting activity.</title>
        <authorList>
            <person name="Wang L."/>
            <person name="An D.S."/>
            <person name="Kim S.G."/>
            <person name="Jin F.X."/>
            <person name="Kim S.C."/>
            <person name="Lee S.T."/>
            <person name="Im W.T."/>
        </authorList>
    </citation>
    <scope>NUCLEOTIDE SEQUENCE</scope>
    <source>
        <strain evidence="6">KACC 17527</strain>
    </source>
</reference>
<dbReference type="PANTHER" id="PTHR43280">
    <property type="entry name" value="ARAC-FAMILY TRANSCRIPTIONAL REGULATOR"/>
    <property type="match status" value="1"/>
</dbReference>
<evidence type="ECO:0000256" key="2">
    <source>
        <dbReference type="ARBA" id="ARBA00023125"/>
    </source>
</evidence>
<name>A0A934WLS5_9BURK</name>
<dbReference type="PROSITE" id="PS01124">
    <property type="entry name" value="HTH_ARAC_FAMILY_2"/>
    <property type="match status" value="1"/>
</dbReference>
<keyword evidence="4" id="KW-0804">Transcription</keyword>
<dbReference type="InterPro" id="IPR020449">
    <property type="entry name" value="Tscrpt_reg_AraC-type_HTH"/>
</dbReference>
<dbReference type="Gene3D" id="1.10.10.60">
    <property type="entry name" value="Homeodomain-like"/>
    <property type="match status" value="1"/>
</dbReference>
<dbReference type="InterPro" id="IPR018060">
    <property type="entry name" value="HTH_AraC"/>
</dbReference>
<evidence type="ECO:0000313" key="7">
    <source>
        <dbReference type="Proteomes" id="UP000630528"/>
    </source>
</evidence>
<dbReference type="PANTHER" id="PTHR43280:SF32">
    <property type="entry name" value="TRANSCRIPTIONAL REGULATORY PROTEIN"/>
    <property type="match status" value="1"/>
</dbReference>
<feature type="domain" description="HTH araC/xylS-type" evidence="5">
    <location>
        <begin position="190"/>
        <end position="288"/>
    </location>
</feature>
<dbReference type="GO" id="GO:0043565">
    <property type="term" value="F:sequence-specific DNA binding"/>
    <property type="evidence" value="ECO:0007669"/>
    <property type="project" value="InterPro"/>
</dbReference>
<dbReference type="Proteomes" id="UP000630528">
    <property type="component" value="Unassembled WGS sequence"/>
</dbReference>
<dbReference type="InterPro" id="IPR003313">
    <property type="entry name" value="AraC-bd"/>
</dbReference>
<comment type="caution">
    <text evidence="6">The sequence shown here is derived from an EMBL/GenBank/DDBJ whole genome shotgun (WGS) entry which is preliminary data.</text>
</comment>
<keyword evidence="3" id="KW-0010">Activator</keyword>
<dbReference type="Pfam" id="PF12833">
    <property type="entry name" value="HTH_18"/>
    <property type="match status" value="1"/>
</dbReference>
<evidence type="ECO:0000256" key="1">
    <source>
        <dbReference type="ARBA" id="ARBA00023015"/>
    </source>
</evidence>
<dbReference type="SUPFAM" id="SSF51215">
    <property type="entry name" value="Regulatory protein AraC"/>
    <property type="match status" value="1"/>
</dbReference>
<dbReference type="EMBL" id="JAEPWM010000005">
    <property type="protein sequence ID" value="MBK6007099.1"/>
    <property type="molecule type" value="Genomic_DNA"/>
</dbReference>
<proteinExistence type="predicted"/>
<keyword evidence="1" id="KW-0805">Transcription regulation</keyword>
<dbReference type="InterPro" id="IPR014710">
    <property type="entry name" value="RmlC-like_jellyroll"/>
</dbReference>
<dbReference type="PRINTS" id="PR00032">
    <property type="entry name" value="HTHARAC"/>
</dbReference>
<accession>A0A934WLS5</accession>
<dbReference type="SUPFAM" id="SSF46689">
    <property type="entry name" value="Homeodomain-like"/>
    <property type="match status" value="1"/>
</dbReference>
<keyword evidence="2" id="KW-0238">DNA-binding</keyword>
<reference evidence="6" key="2">
    <citation type="submission" date="2021-01" db="EMBL/GenBank/DDBJ databases">
        <authorList>
            <person name="Kang M."/>
        </authorList>
    </citation>
    <scope>NUCLEOTIDE SEQUENCE</scope>
    <source>
        <strain evidence="6">KACC 17527</strain>
    </source>
</reference>
<dbReference type="GO" id="GO:0003700">
    <property type="term" value="F:DNA-binding transcription factor activity"/>
    <property type="evidence" value="ECO:0007669"/>
    <property type="project" value="InterPro"/>
</dbReference>
<dbReference type="InterPro" id="IPR037923">
    <property type="entry name" value="HTH-like"/>
</dbReference>
<dbReference type="InterPro" id="IPR009057">
    <property type="entry name" value="Homeodomain-like_sf"/>
</dbReference>
<gene>
    <name evidence="6" type="ORF">JJB11_13435</name>
</gene>